<keyword evidence="1" id="KW-0805">Transcription regulation</keyword>
<dbReference type="InterPro" id="IPR039418">
    <property type="entry name" value="LexA-like"/>
</dbReference>
<dbReference type="Gene3D" id="2.10.109.10">
    <property type="entry name" value="Umud Fragment, subunit A"/>
    <property type="match status" value="1"/>
</dbReference>
<dbReference type="InterPro" id="IPR015927">
    <property type="entry name" value="Peptidase_S24_S26A/B/C"/>
</dbReference>
<organism evidence="5 6">
    <name type="scientific">Saccharicrinis fermentans DSM 9555 = JCM 21142</name>
    <dbReference type="NCBI Taxonomy" id="869213"/>
    <lineage>
        <taxon>Bacteria</taxon>
        <taxon>Pseudomonadati</taxon>
        <taxon>Bacteroidota</taxon>
        <taxon>Bacteroidia</taxon>
        <taxon>Marinilabiliales</taxon>
        <taxon>Marinilabiliaceae</taxon>
        <taxon>Saccharicrinis</taxon>
    </lineage>
</organism>
<gene>
    <name evidence="5" type="ORF">JCM21142_93853</name>
</gene>
<dbReference type="Pfam" id="PF00717">
    <property type="entry name" value="Peptidase_S24"/>
    <property type="match status" value="1"/>
</dbReference>
<dbReference type="PANTHER" id="PTHR40661">
    <property type="match status" value="1"/>
</dbReference>
<dbReference type="CDD" id="cd06529">
    <property type="entry name" value="S24_LexA-like"/>
    <property type="match status" value="1"/>
</dbReference>
<keyword evidence="2" id="KW-0238">DNA-binding</keyword>
<comment type="caution">
    <text evidence="5">The sequence shown here is derived from an EMBL/GenBank/DDBJ whole genome shotgun (WGS) entry which is preliminary data.</text>
</comment>
<dbReference type="STRING" id="869213.GCA_000517085_01907"/>
<dbReference type="InterPro" id="IPR036286">
    <property type="entry name" value="LexA/Signal_pep-like_sf"/>
</dbReference>
<dbReference type="eggNOG" id="COG2932">
    <property type="taxonomic scope" value="Bacteria"/>
</dbReference>
<evidence type="ECO:0000256" key="1">
    <source>
        <dbReference type="ARBA" id="ARBA00023015"/>
    </source>
</evidence>
<dbReference type="SUPFAM" id="SSF51306">
    <property type="entry name" value="LexA/Signal peptidase"/>
    <property type="match status" value="1"/>
</dbReference>
<name>W7YRU0_9BACT</name>
<dbReference type="PANTHER" id="PTHR40661:SF1">
    <property type="entry name" value="HTH CRO_C1-TYPE DOMAIN-CONTAINING PROTEIN"/>
    <property type="match status" value="1"/>
</dbReference>
<protein>
    <recommendedName>
        <fullName evidence="4">Peptidase S24/S26A/S26B/S26C domain-containing protein</fullName>
    </recommendedName>
</protein>
<proteinExistence type="predicted"/>
<sequence length="238" mass="26893">MNIFNTTNMSIISRILLIAENEGVRITSFEKIIGASKGVLSRAAKNNTDIQSKWITSIVEKYPKYNAHWLLTGNGEMLHKEKPYKEPTNNFSLATDSKVEYQTVPLYDIEAYAGLVPLFKNGVEKPLEHISIPGIPKCDGAVHVTGDSMYPLLKSGDIVLYKKINNIKDNIFFGEMYLISVDMDGEEYVAVKYINKSELKDHIKLVSYNQYHAERDIPLSKVRALAFVKASIRINSMN</sequence>
<feature type="domain" description="Peptidase S24/S26A/S26B/S26C" evidence="4">
    <location>
        <begin position="134"/>
        <end position="225"/>
    </location>
</feature>
<keyword evidence="3" id="KW-0804">Transcription</keyword>
<dbReference type="AlphaFoldDB" id="W7YRU0"/>
<dbReference type="GO" id="GO:0003677">
    <property type="term" value="F:DNA binding"/>
    <property type="evidence" value="ECO:0007669"/>
    <property type="project" value="UniProtKB-KW"/>
</dbReference>
<evidence type="ECO:0000259" key="4">
    <source>
        <dbReference type="Pfam" id="PF00717"/>
    </source>
</evidence>
<accession>W7YRU0</accession>
<evidence type="ECO:0000313" key="6">
    <source>
        <dbReference type="Proteomes" id="UP000019402"/>
    </source>
</evidence>
<evidence type="ECO:0000313" key="5">
    <source>
        <dbReference type="EMBL" id="GAF05129.1"/>
    </source>
</evidence>
<evidence type="ECO:0000256" key="3">
    <source>
        <dbReference type="ARBA" id="ARBA00023163"/>
    </source>
</evidence>
<keyword evidence="6" id="KW-1185">Reference proteome</keyword>
<evidence type="ECO:0000256" key="2">
    <source>
        <dbReference type="ARBA" id="ARBA00023125"/>
    </source>
</evidence>
<dbReference type="Proteomes" id="UP000019402">
    <property type="component" value="Unassembled WGS sequence"/>
</dbReference>
<dbReference type="EMBL" id="BAMD01000069">
    <property type="protein sequence ID" value="GAF05129.1"/>
    <property type="molecule type" value="Genomic_DNA"/>
</dbReference>
<reference evidence="5 6" key="1">
    <citation type="journal article" date="2014" name="Genome Announc.">
        <title>Draft Genome Sequence of Cytophaga fermentans JCM 21142T, a Facultative Anaerobe Isolated from Marine Mud.</title>
        <authorList>
            <person name="Starns D."/>
            <person name="Oshima K."/>
            <person name="Suda W."/>
            <person name="Iino T."/>
            <person name="Yuki M."/>
            <person name="Inoue J."/>
            <person name="Kitamura K."/>
            <person name="Iida T."/>
            <person name="Darby A."/>
            <person name="Hattori M."/>
            <person name="Ohkuma M."/>
        </authorList>
    </citation>
    <scope>NUCLEOTIDE SEQUENCE [LARGE SCALE GENOMIC DNA]</scope>
    <source>
        <strain evidence="5 6">JCM 21142</strain>
    </source>
</reference>